<feature type="domain" description="T9SS-like galactose binding" evidence="4">
    <location>
        <begin position="871"/>
        <end position="991"/>
    </location>
</feature>
<evidence type="ECO:0000259" key="4">
    <source>
        <dbReference type="Pfam" id="PF23759"/>
    </source>
</evidence>
<sequence>MPHLMKSPSCTRTYVSFLFWLIFLLSLLKGTSAQAQGLPVNDNCGGAISLTPGVTCSPSNGISTGATQTLPACAAGGIADDDVWFQFVATKMRHGIRVTCSANYDAVIEVFSGSCNNLTSLICTDATGLGAMEMSQPDSLIPGNTYYVRVYHYKAGAGSGNFTICISDPSNDNCDGAVSLPVNTTHVPVSGTIQNATESMPPCGGPGYTANDVWYKFKATGVAHDVEITASSGLQIEAQVLVGTCNSLSSIQCGVQAAYGSSATIQLAPLVMGQTYFVRLYANNHNITTNTFTISVKDRPMPPGALCVNALNIPGVPFKSGLQTTCGSGDNYRSNFRNYSLPGEDLVYKLEVTNAPVSYLMRLDRPSATASNLWVSVFKDCPTPALQPSNFVGESPLSRSGVADSSIITLKTNGTYYFVVDGQTCGDFRFSLKNAPPPPVNDECINAITVTVGDTCSFVNASSLYATQSRPSCIPSGNTINAFADDDTWYSFVAKGTKHQVYVQGSFELFSGSCGNLTSMLCFTQGSNTNRTDLPNLVPGQTYYFRVYLPVAGISNSQLRFCITQLRENDDCIGAITLPVAPINTVPVPFAGSTKGTTQSMPSCQSPTIAYANDDVWFKFVATSPYQLIKVVGLPNNAATPEFAFNPVVELFSGSCNSLNSLVCMNRYINAQNPKEELRTDNLTPGNTYYLRVYDYRTDATYDKFTISVQEDSPAPVGAVCATAVPVTAIPFNSGQVSTCGSQDNYGSDCRGGGSLPLEDYVFRLDITNAPVSYQMTLSSGSTTSKMLNIYRNCPSPAFSPTNCAINTFGQLLYTNQAGRDSTSSNIFSFNTNGTYYLVVEDALFQGMAAGNINCGNFNLKINPAPLPPGNDLCANAITLPVSNNCTPVSGTTILATSSGAAQSCMVFMNPGVLANGDTDVWYKFVATASSHNITVQGLAGFQPGIQLLQGACPTPTILACNIQQSSTNAQVMYATNLTAGNTYFVKVFDTGGGTGEFTICVTDAPPRPVGSSCSNPFIIPAIPFNSGLQTTCGKGNDFGMIQSSYNFPINGQSPRYGDGEDYVFQLNVTNAPVTYAFTLGGNSIRKGLRILNQCNGQVTFMGLNNQPFIATGLDTSATLPFTFTSNGTYYLVVDTWPQPHCADFRLNIRTVNPPVNDNCAGAINLTAGSTCVAIEGNISEATASIAQGCFNTTESLGKDLWYKFTATSARKLTVSIQGNPNFHPQLRLYADTCGNLRPVECNYNFNGGNNLTHSYFNLPQGVTYYLRVNTTEVENYGTGKFTICITEDTTPVNATCQQAVTVPVNASGICNAVSGTITGTLLNQGLPVCSGNAAGNAWYRFTATNANQRIKVSGSAGFDAVVQVFGGNCNNPALLHCSDNTSLGATETVDAAGLTVGDTYFVRVYHYGPGWGSGDFTICVQELPTPPVNDDCNGAITLTASTTCQPVTGTVLNATQTLAGCSGASAADVWYKFTAIGVENVITVTNPGNADLVVELLSGSCGALSSVMCRDTALAGGGEMLKAVGTLVGSTYYVRVYAYNQKTGTGDFSICVQSSSSRAVMPLPLTNSSFCAGEQFMLPYRVFGSFQAGNEFQAQLSDSSGSFTNPVIVGSLISIDSDTLLVHLPVTSKQSNLYKLRLTASGPAYISPVIIPLSITSIPAMPQIVMPPEYCLGETVAALQVSGSNISWYSDSLLTNLVHSGPTYTPIGLTATTTYFITQKNGSCESVPAKMTVIIKPLPNSAFNTLNPTYCTTTQPINLIPAVPGGTFSGSLVFGNTFIPALPGSYTISYTLTRNGCTSTTTQNVQVLTGPVANAGLNRNICSGETIALGTTPIPGLVYNWSPTSGISNPAIANPNFTAGSFLTRNDTILKQLLVTDTLTGCSSTALVSIIVRGVPVVSAGSDTLLCAGTAPYALQGTPAGGNWSGSSGISGSGFDPAVAGTGLHTLVYTFAQNGCFATDTLKIIVQAKPPTPVITAINRDSLTSGVVAGTYEWLLNGISTGLTTAGIKPTQSGSYQVIIWNNGCASDTSVVFGFVMNGIKPGISIGKFNVFPNPSTGSTTLYFQQPGVRNISVEISDALGRQVYKRAYKTNLAGEVTQALDLSGLANGLYLLQINTPEHRYYQKLVIEK</sequence>
<dbReference type="RefSeq" id="WP_200504204.1">
    <property type="nucleotide sequence ID" value="NZ_JAEHFX010000001.1"/>
</dbReference>
<feature type="signal peptide" evidence="1">
    <location>
        <begin position="1"/>
        <end position="35"/>
    </location>
</feature>
<feature type="domain" description="T9SS-like galactose binding" evidence="4">
    <location>
        <begin position="170"/>
        <end position="294"/>
    </location>
</feature>
<evidence type="ECO:0000313" key="5">
    <source>
        <dbReference type="EMBL" id="MBK0401577.1"/>
    </source>
</evidence>
<feature type="domain" description="T9SS-like galactose binding" evidence="4">
    <location>
        <begin position="441"/>
        <end position="548"/>
    </location>
</feature>
<dbReference type="EMBL" id="JAEHFX010000001">
    <property type="protein sequence ID" value="MBK0401577.1"/>
    <property type="molecule type" value="Genomic_DNA"/>
</dbReference>
<gene>
    <name evidence="5" type="ORF">I5M27_01190</name>
</gene>
<evidence type="ECO:0000259" key="2">
    <source>
        <dbReference type="Pfam" id="PF18962"/>
    </source>
</evidence>
<evidence type="ECO:0000256" key="1">
    <source>
        <dbReference type="SAM" id="SignalP"/>
    </source>
</evidence>
<feature type="domain" description="T9SS-like galactose binding" evidence="4">
    <location>
        <begin position="1157"/>
        <end position="1284"/>
    </location>
</feature>
<comment type="caution">
    <text evidence="5">The sequence shown here is derived from an EMBL/GenBank/DDBJ whole genome shotgun (WGS) entry which is preliminary data.</text>
</comment>
<dbReference type="InterPro" id="IPR044023">
    <property type="entry name" value="Ig_7"/>
</dbReference>
<dbReference type="Pfam" id="PF23759">
    <property type="entry name" value="GBD_T9SS_assoc"/>
    <property type="match status" value="8"/>
</dbReference>
<keyword evidence="1" id="KW-0732">Signal</keyword>
<name>A0ABS1BWQ9_9BACT</name>
<dbReference type="Gene3D" id="2.60.120.380">
    <property type="match status" value="3"/>
</dbReference>
<feature type="domain" description="T9SS-like galactose binding" evidence="4">
    <location>
        <begin position="1294"/>
        <end position="1408"/>
    </location>
</feature>
<feature type="domain" description="T9SS-like galactose binding" evidence="4">
    <location>
        <begin position="568"/>
        <end position="707"/>
    </location>
</feature>
<reference evidence="5 6" key="1">
    <citation type="submission" date="2020-12" db="EMBL/GenBank/DDBJ databases">
        <title>Bacterial novel species Adhaeribacter sp. BT258 isolated from soil.</title>
        <authorList>
            <person name="Jung H.-Y."/>
        </authorList>
    </citation>
    <scope>NUCLEOTIDE SEQUENCE [LARGE SCALE GENOMIC DNA]</scope>
    <source>
        <strain evidence="5 6">BT258</strain>
    </source>
</reference>
<dbReference type="Pfam" id="PF18962">
    <property type="entry name" value="Por_Secre_tail"/>
    <property type="match status" value="1"/>
</dbReference>
<accession>A0ABS1BWQ9</accession>
<feature type="domain" description="T9SS-like galactose binding" evidence="4">
    <location>
        <begin position="41"/>
        <end position="164"/>
    </location>
</feature>
<dbReference type="InterPro" id="IPR026444">
    <property type="entry name" value="Secre_tail"/>
</dbReference>
<feature type="domain" description="Secretion system C-terminal sorting" evidence="2">
    <location>
        <begin position="2052"/>
        <end position="2129"/>
    </location>
</feature>
<keyword evidence="6" id="KW-1185">Reference proteome</keyword>
<dbReference type="InterPro" id="IPR056600">
    <property type="entry name" value="GBD_T9SS_assoc"/>
</dbReference>
<evidence type="ECO:0000259" key="3">
    <source>
        <dbReference type="Pfam" id="PF19081"/>
    </source>
</evidence>
<dbReference type="Proteomes" id="UP000644147">
    <property type="component" value="Unassembled WGS sequence"/>
</dbReference>
<dbReference type="Pfam" id="PF19081">
    <property type="entry name" value="Ig_7"/>
    <property type="match status" value="1"/>
</dbReference>
<feature type="domain" description="T9SS-like galactose binding" evidence="4">
    <location>
        <begin position="1430"/>
        <end position="1551"/>
    </location>
</feature>
<feature type="chain" id="PRO_5045480359" evidence="1">
    <location>
        <begin position="36"/>
        <end position="2131"/>
    </location>
</feature>
<evidence type="ECO:0000313" key="6">
    <source>
        <dbReference type="Proteomes" id="UP000644147"/>
    </source>
</evidence>
<dbReference type="NCBIfam" id="TIGR04183">
    <property type="entry name" value="Por_Secre_tail"/>
    <property type="match status" value="1"/>
</dbReference>
<proteinExistence type="predicted"/>
<protein>
    <submittedName>
        <fullName evidence="5">T9SS type A sorting domain-containing protein</fullName>
    </submittedName>
</protein>
<feature type="domain" description="Ig-like" evidence="3">
    <location>
        <begin position="1660"/>
        <end position="1738"/>
    </location>
</feature>
<organism evidence="5 6">
    <name type="scientific">Adhaeribacter terrigena</name>
    <dbReference type="NCBI Taxonomy" id="2793070"/>
    <lineage>
        <taxon>Bacteria</taxon>
        <taxon>Pseudomonadati</taxon>
        <taxon>Bacteroidota</taxon>
        <taxon>Cytophagia</taxon>
        <taxon>Cytophagales</taxon>
        <taxon>Hymenobacteraceae</taxon>
        <taxon>Adhaeribacter</taxon>
    </lineage>
</organism>